<sequence length="48" mass="5079">MDRKTLNRIGLAAAILLVPGGLILGAGLAARRYRKRTEDADAAKADSQ</sequence>
<accession>A0ABU9Y920</accession>
<keyword evidence="3" id="KW-1185">Reference proteome</keyword>
<proteinExistence type="predicted"/>
<evidence type="ECO:0000313" key="2">
    <source>
        <dbReference type="EMBL" id="MEN2792295.1"/>
    </source>
</evidence>
<dbReference type="RefSeq" id="WP_343892999.1">
    <property type="nucleotide sequence ID" value="NZ_BAAAEH010000067.1"/>
</dbReference>
<dbReference type="Proteomes" id="UP001419910">
    <property type="component" value="Unassembled WGS sequence"/>
</dbReference>
<evidence type="ECO:0000256" key="1">
    <source>
        <dbReference type="SAM" id="Phobius"/>
    </source>
</evidence>
<feature type="transmembrane region" description="Helical" evidence="1">
    <location>
        <begin position="6"/>
        <end position="30"/>
    </location>
</feature>
<evidence type="ECO:0008006" key="4">
    <source>
        <dbReference type="Google" id="ProtNLM"/>
    </source>
</evidence>
<keyword evidence="1" id="KW-0472">Membrane</keyword>
<keyword evidence="1" id="KW-1133">Transmembrane helix</keyword>
<evidence type="ECO:0000313" key="3">
    <source>
        <dbReference type="Proteomes" id="UP001419910"/>
    </source>
</evidence>
<reference evidence="2 3" key="1">
    <citation type="submission" date="2024-05" db="EMBL/GenBank/DDBJ databases">
        <authorList>
            <person name="Liu Q."/>
            <person name="Xin Y.-H."/>
        </authorList>
    </citation>
    <scope>NUCLEOTIDE SEQUENCE [LARGE SCALE GENOMIC DNA]</scope>
    <source>
        <strain evidence="2 3">CGMCC 1.10181</strain>
    </source>
</reference>
<comment type="caution">
    <text evidence="2">The sequence shown here is derived from an EMBL/GenBank/DDBJ whole genome shotgun (WGS) entry which is preliminary data.</text>
</comment>
<dbReference type="EMBL" id="JBDIME010000026">
    <property type="protein sequence ID" value="MEN2792295.1"/>
    <property type="molecule type" value="Genomic_DNA"/>
</dbReference>
<gene>
    <name evidence="2" type="ORF">ABC974_21870</name>
</gene>
<organism evidence="2 3">
    <name type="scientific">Sphingomonas oligophenolica</name>
    <dbReference type="NCBI Taxonomy" id="301154"/>
    <lineage>
        <taxon>Bacteria</taxon>
        <taxon>Pseudomonadati</taxon>
        <taxon>Pseudomonadota</taxon>
        <taxon>Alphaproteobacteria</taxon>
        <taxon>Sphingomonadales</taxon>
        <taxon>Sphingomonadaceae</taxon>
        <taxon>Sphingomonas</taxon>
    </lineage>
</organism>
<protein>
    <recommendedName>
        <fullName evidence="4">LPXTG cell wall anchor domain-containing protein</fullName>
    </recommendedName>
</protein>
<name>A0ABU9Y920_9SPHN</name>
<keyword evidence="1" id="KW-0812">Transmembrane</keyword>